<dbReference type="PANTHER" id="PTHR42718:SF9">
    <property type="entry name" value="MAJOR FACILITATOR SUPERFAMILY MULTIDRUG TRANSPORTER MFSC"/>
    <property type="match status" value="1"/>
</dbReference>
<evidence type="ECO:0000256" key="5">
    <source>
        <dbReference type="ARBA" id="ARBA00023136"/>
    </source>
</evidence>
<dbReference type="Gene3D" id="1.20.1720.10">
    <property type="entry name" value="Multidrug resistance protein D"/>
    <property type="match status" value="1"/>
</dbReference>
<feature type="transmembrane region" description="Helical" evidence="6">
    <location>
        <begin position="12"/>
        <end position="35"/>
    </location>
</feature>
<feature type="transmembrane region" description="Helical" evidence="6">
    <location>
        <begin position="440"/>
        <end position="458"/>
    </location>
</feature>
<feature type="transmembrane region" description="Helical" evidence="6">
    <location>
        <begin position="79"/>
        <end position="98"/>
    </location>
</feature>
<dbReference type="EMBL" id="RJKE01000001">
    <property type="protein sequence ID" value="ROO86369.1"/>
    <property type="molecule type" value="Genomic_DNA"/>
</dbReference>
<keyword evidence="2" id="KW-0813">Transport</keyword>
<dbReference type="GO" id="GO:0005886">
    <property type="term" value="C:plasma membrane"/>
    <property type="evidence" value="ECO:0007669"/>
    <property type="project" value="UniProtKB-SubCell"/>
</dbReference>
<dbReference type="RefSeq" id="WP_123665772.1">
    <property type="nucleotide sequence ID" value="NZ_RJKE01000001.1"/>
</dbReference>
<feature type="transmembrane region" description="Helical" evidence="6">
    <location>
        <begin position="104"/>
        <end position="124"/>
    </location>
</feature>
<feature type="transmembrane region" description="Helical" evidence="6">
    <location>
        <begin position="338"/>
        <end position="361"/>
    </location>
</feature>
<keyword evidence="4 6" id="KW-1133">Transmembrane helix</keyword>
<feature type="transmembrane region" description="Helical" evidence="6">
    <location>
        <begin position="47"/>
        <end position="67"/>
    </location>
</feature>
<feature type="transmembrane region" description="Helical" evidence="6">
    <location>
        <begin position="367"/>
        <end position="390"/>
    </location>
</feature>
<proteinExistence type="predicted"/>
<feature type="transmembrane region" description="Helical" evidence="6">
    <location>
        <begin position="402"/>
        <end position="420"/>
    </location>
</feature>
<keyword evidence="3 6" id="KW-0812">Transmembrane</keyword>
<protein>
    <submittedName>
        <fullName evidence="8">MFS transporter</fullName>
    </submittedName>
</protein>
<keyword evidence="9" id="KW-1185">Reference proteome</keyword>
<evidence type="ECO:0000256" key="2">
    <source>
        <dbReference type="ARBA" id="ARBA00022448"/>
    </source>
</evidence>
<feature type="transmembrane region" description="Helical" evidence="6">
    <location>
        <begin position="266"/>
        <end position="287"/>
    </location>
</feature>
<accession>A0A3N1CYL5</accession>
<organism evidence="8 9">
    <name type="scientific">Actinocorallia herbida</name>
    <dbReference type="NCBI Taxonomy" id="58109"/>
    <lineage>
        <taxon>Bacteria</taxon>
        <taxon>Bacillati</taxon>
        <taxon>Actinomycetota</taxon>
        <taxon>Actinomycetes</taxon>
        <taxon>Streptosporangiales</taxon>
        <taxon>Thermomonosporaceae</taxon>
        <taxon>Actinocorallia</taxon>
    </lineage>
</organism>
<dbReference type="SUPFAM" id="SSF103473">
    <property type="entry name" value="MFS general substrate transporter"/>
    <property type="match status" value="1"/>
</dbReference>
<dbReference type="InterPro" id="IPR011701">
    <property type="entry name" value="MFS"/>
</dbReference>
<keyword evidence="5 6" id="KW-0472">Membrane</keyword>
<dbReference type="Proteomes" id="UP000272400">
    <property type="component" value="Unassembled WGS sequence"/>
</dbReference>
<dbReference type="Pfam" id="PF07690">
    <property type="entry name" value="MFS_1"/>
    <property type="match status" value="1"/>
</dbReference>
<evidence type="ECO:0000256" key="4">
    <source>
        <dbReference type="ARBA" id="ARBA00022989"/>
    </source>
</evidence>
<feature type="transmembrane region" description="Helical" evidence="6">
    <location>
        <begin position="136"/>
        <end position="158"/>
    </location>
</feature>
<reference evidence="8 9" key="1">
    <citation type="submission" date="2018-11" db="EMBL/GenBank/DDBJ databases">
        <title>Sequencing the genomes of 1000 actinobacteria strains.</title>
        <authorList>
            <person name="Klenk H.-P."/>
        </authorList>
    </citation>
    <scope>NUCLEOTIDE SEQUENCE [LARGE SCALE GENOMIC DNA]</scope>
    <source>
        <strain evidence="8 9">DSM 44254</strain>
    </source>
</reference>
<evidence type="ECO:0000313" key="8">
    <source>
        <dbReference type="EMBL" id="ROO86369.1"/>
    </source>
</evidence>
<gene>
    <name evidence="8" type="ORF">EDD29_3933</name>
</gene>
<name>A0A3N1CYL5_9ACTN</name>
<dbReference type="Gene3D" id="1.20.1250.20">
    <property type="entry name" value="MFS general substrate transporter like domains"/>
    <property type="match status" value="1"/>
</dbReference>
<evidence type="ECO:0000256" key="1">
    <source>
        <dbReference type="ARBA" id="ARBA00004651"/>
    </source>
</evidence>
<feature type="transmembrane region" description="Helical" evidence="6">
    <location>
        <begin position="307"/>
        <end position="326"/>
    </location>
</feature>
<feature type="transmembrane region" description="Helical" evidence="6">
    <location>
        <begin position="197"/>
        <end position="216"/>
    </location>
</feature>
<dbReference type="CDD" id="cd17504">
    <property type="entry name" value="MFS_MMR_MDR_like"/>
    <property type="match status" value="1"/>
</dbReference>
<comment type="caution">
    <text evidence="8">The sequence shown here is derived from an EMBL/GenBank/DDBJ whole genome shotgun (WGS) entry which is preliminary data.</text>
</comment>
<evidence type="ECO:0000256" key="6">
    <source>
        <dbReference type="SAM" id="Phobius"/>
    </source>
</evidence>
<dbReference type="InterPro" id="IPR036259">
    <property type="entry name" value="MFS_trans_sf"/>
</dbReference>
<evidence type="ECO:0000313" key="9">
    <source>
        <dbReference type="Proteomes" id="UP000272400"/>
    </source>
</evidence>
<feature type="domain" description="Major facilitator superfamily (MFS) profile" evidence="7">
    <location>
        <begin position="13"/>
        <end position="462"/>
    </location>
</feature>
<evidence type="ECO:0000259" key="7">
    <source>
        <dbReference type="PROSITE" id="PS50850"/>
    </source>
</evidence>
<dbReference type="PROSITE" id="PS50850">
    <property type="entry name" value="MFS"/>
    <property type="match status" value="1"/>
</dbReference>
<evidence type="ECO:0000256" key="3">
    <source>
        <dbReference type="ARBA" id="ARBA00022692"/>
    </source>
</evidence>
<comment type="subcellular location">
    <subcellularLocation>
        <location evidence="1">Cell membrane</location>
        <topology evidence="1">Multi-pass membrane protein</topology>
    </subcellularLocation>
</comment>
<feature type="transmembrane region" description="Helical" evidence="6">
    <location>
        <begin position="228"/>
        <end position="246"/>
    </location>
</feature>
<dbReference type="InterPro" id="IPR020846">
    <property type="entry name" value="MFS_dom"/>
</dbReference>
<dbReference type="AlphaFoldDB" id="A0A3N1CYL5"/>
<dbReference type="PANTHER" id="PTHR42718">
    <property type="entry name" value="MAJOR FACILITATOR SUPERFAMILY MULTIDRUG TRANSPORTER MFSC"/>
    <property type="match status" value="1"/>
</dbReference>
<feature type="transmembrane region" description="Helical" evidence="6">
    <location>
        <begin position="164"/>
        <end position="185"/>
    </location>
</feature>
<sequence length="480" mass="48872">MSESTAAARPRVVVAVLAGAGITVSLMQTLVVPILPELPRILHTSAANASWAITATLLAGAVATPVAGRLGDLYGKRRILLACTFLLTAGSLVCAIGASLWPVVIGRTLQGLGLPVIGLGISVMRDVLPPERLGTSIALMSSSLGVGGALGLPIASVIAEHTGWQALFWVSAGAGAIMTGLVAFLVPESPLRAGGRFDYLGALGLTAGLLPLLLAISKGGDWGWNAPLTLALFAFSAVSFAVWAWWELRVAAPVVDLRATARRQVLVTNLASILIGFTMYGMSLVTPQILQLPPSTGYGLGLSMTEAGLWMAPGGLGMMAVSPFAARVSRRHGPRTSLLAGALIISAGYLLALPLMAWAWGVVVFSLVISIGVGFAFAAMPALIMAAVPVSETAAANGLNSLARSLGTSTCSAVVGVVLAHMTTRVGPLSVPSEEGLRTVLIMAACTGAAAALTVLAVPRRSRPVPEAAVPAAAPVPAEG</sequence>
<dbReference type="GO" id="GO:0022857">
    <property type="term" value="F:transmembrane transporter activity"/>
    <property type="evidence" value="ECO:0007669"/>
    <property type="project" value="InterPro"/>
</dbReference>
<dbReference type="OrthoDB" id="4484751at2"/>